<dbReference type="Proteomes" id="UP000177416">
    <property type="component" value="Unassembled WGS sequence"/>
</dbReference>
<keyword evidence="2 5" id="KW-0812">Transmembrane</keyword>
<dbReference type="AlphaFoldDB" id="A0A1F5ZSW8"/>
<accession>A0A1F5ZSW8</accession>
<feature type="transmembrane region" description="Helical" evidence="5">
    <location>
        <begin position="163"/>
        <end position="184"/>
    </location>
</feature>
<dbReference type="EMBL" id="MFJJ01000002">
    <property type="protein sequence ID" value="OGG15435.1"/>
    <property type="molecule type" value="Genomic_DNA"/>
</dbReference>
<reference evidence="6 7" key="1">
    <citation type="journal article" date="2016" name="Nat. Commun.">
        <title>Thousands of microbial genomes shed light on interconnected biogeochemical processes in an aquifer system.</title>
        <authorList>
            <person name="Anantharaman K."/>
            <person name="Brown C.T."/>
            <person name="Hug L.A."/>
            <person name="Sharon I."/>
            <person name="Castelle C.J."/>
            <person name="Probst A.J."/>
            <person name="Thomas B.C."/>
            <person name="Singh A."/>
            <person name="Wilkins M.J."/>
            <person name="Karaoz U."/>
            <person name="Brodie E.L."/>
            <person name="Williams K.H."/>
            <person name="Hubbard S.S."/>
            <person name="Banfield J.F."/>
        </authorList>
    </citation>
    <scope>NUCLEOTIDE SEQUENCE [LARGE SCALE GENOMIC DNA]</scope>
</reference>
<proteinExistence type="predicted"/>
<sequence>MPILSLIIIASLFVSAISFVGGFVLTEKRSQSSQIISSLVSFAAGVMLTAALLDVFPEALEKAGITVTTPVFLGVLSFFFLERFLLWFHHHHEPHGVKPTSLLVIIGDGLHNFIDGVAIASSFLVSPAIGFTTTLAITAHEIPQEIADFSLLLAGGMKKSTALLYNFLSGLTALIGAVAAFFYFERFSGAIGTVLGFTAGMFLYIACSDLIPEMHKDFAKQRRWQQTLPFIAGVSIMWILTLVLHE</sequence>
<protein>
    <recommendedName>
        <fullName evidence="8">ZIP zinc transporter</fullName>
    </recommendedName>
</protein>
<evidence type="ECO:0000313" key="6">
    <source>
        <dbReference type="EMBL" id="OGG15435.1"/>
    </source>
</evidence>
<dbReference type="InterPro" id="IPR003689">
    <property type="entry name" value="ZIP"/>
</dbReference>
<feature type="transmembrane region" description="Helical" evidence="5">
    <location>
        <begin position="190"/>
        <end position="207"/>
    </location>
</feature>
<evidence type="ECO:0008006" key="8">
    <source>
        <dbReference type="Google" id="ProtNLM"/>
    </source>
</evidence>
<name>A0A1F5ZSW8_9BACT</name>
<evidence type="ECO:0000313" key="7">
    <source>
        <dbReference type="Proteomes" id="UP000177416"/>
    </source>
</evidence>
<dbReference type="GO" id="GO:0016020">
    <property type="term" value="C:membrane"/>
    <property type="evidence" value="ECO:0007669"/>
    <property type="project" value="UniProtKB-SubCell"/>
</dbReference>
<evidence type="ECO:0000256" key="1">
    <source>
        <dbReference type="ARBA" id="ARBA00004141"/>
    </source>
</evidence>
<evidence type="ECO:0000256" key="4">
    <source>
        <dbReference type="ARBA" id="ARBA00023136"/>
    </source>
</evidence>
<dbReference type="PANTHER" id="PTHR16950">
    <property type="entry name" value="ZINC TRANSPORTER SLC39A7 HISTIDINE-RICH MEMBRANE PROTEIN KE4"/>
    <property type="match status" value="1"/>
</dbReference>
<comment type="subcellular location">
    <subcellularLocation>
        <location evidence="1">Membrane</location>
        <topology evidence="1">Multi-pass membrane protein</topology>
    </subcellularLocation>
</comment>
<dbReference type="PANTHER" id="PTHR16950:SF16">
    <property type="entry name" value="ZINC TRANSPORTER ZIP13"/>
    <property type="match status" value="1"/>
</dbReference>
<feature type="transmembrane region" description="Helical" evidence="5">
    <location>
        <begin position="6"/>
        <end position="26"/>
    </location>
</feature>
<evidence type="ECO:0000256" key="3">
    <source>
        <dbReference type="ARBA" id="ARBA00022989"/>
    </source>
</evidence>
<feature type="transmembrane region" description="Helical" evidence="5">
    <location>
        <begin position="228"/>
        <end position="245"/>
    </location>
</feature>
<evidence type="ECO:0000256" key="5">
    <source>
        <dbReference type="SAM" id="Phobius"/>
    </source>
</evidence>
<keyword evidence="3 5" id="KW-1133">Transmembrane helix</keyword>
<feature type="transmembrane region" description="Helical" evidence="5">
    <location>
        <begin position="38"/>
        <end position="57"/>
    </location>
</feature>
<dbReference type="Pfam" id="PF02535">
    <property type="entry name" value="Zip"/>
    <property type="match status" value="1"/>
</dbReference>
<evidence type="ECO:0000256" key="2">
    <source>
        <dbReference type="ARBA" id="ARBA00022692"/>
    </source>
</evidence>
<feature type="transmembrane region" description="Helical" evidence="5">
    <location>
        <begin position="63"/>
        <end position="81"/>
    </location>
</feature>
<comment type="caution">
    <text evidence="6">The sequence shown here is derived from an EMBL/GenBank/DDBJ whole genome shotgun (WGS) entry which is preliminary data.</text>
</comment>
<gene>
    <name evidence="6" type="ORF">A2875_02390</name>
</gene>
<keyword evidence="4 5" id="KW-0472">Membrane</keyword>
<organism evidence="6 7">
    <name type="scientific">Candidatus Gottesmanbacteria bacterium RIFCSPHIGHO2_01_FULL_46_14</name>
    <dbReference type="NCBI Taxonomy" id="1798380"/>
    <lineage>
        <taxon>Bacteria</taxon>
        <taxon>Candidatus Gottesmaniibacteriota</taxon>
    </lineage>
</organism>
<dbReference type="GO" id="GO:0046873">
    <property type="term" value="F:metal ion transmembrane transporter activity"/>
    <property type="evidence" value="ECO:0007669"/>
    <property type="project" value="InterPro"/>
</dbReference>